<feature type="compositionally biased region" description="Basic residues" evidence="1">
    <location>
        <begin position="91"/>
        <end position="101"/>
    </location>
</feature>
<feature type="compositionally biased region" description="Basic residues" evidence="1">
    <location>
        <begin position="120"/>
        <end position="129"/>
    </location>
</feature>
<dbReference type="PANTHER" id="PTHR34379:SF6">
    <property type="entry name" value="PROTEIN 3F"/>
    <property type="match status" value="1"/>
</dbReference>
<dbReference type="PANTHER" id="PTHR34379">
    <property type="entry name" value="OS07G0553800 PROTEIN"/>
    <property type="match status" value="1"/>
</dbReference>
<organism evidence="3 4">
    <name type="scientific">Xanthoceras sorbifolium</name>
    <dbReference type="NCBI Taxonomy" id="99658"/>
    <lineage>
        <taxon>Eukaryota</taxon>
        <taxon>Viridiplantae</taxon>
        <taxon>Streptophyta</taxon>
        <taxon>Embryophyta</taxon>
        <taxon>Tracheophyta</taxon>
        <taxon>Spermatophyta</taxon>
        <taxon>Magnoliopsida</taxon>
        <taxon>eudicotyledons</taxon>
        <taxon>Gunneridae</taxon>
        <taxon>Pentapetalae</taxon>
        <taxon>rosids</taxon>
        <taxon>malvids</taxon>
        <taxon>Sapindales</taxon>
        <taxon>Sapindaceae</taxon>
        <taxon>Xanthoceroideae</taxon>
        <taxon>Xanthoceras</taxon>
    </lineage>
</organism>
<dbReference type="EMBL" id="JAFEMO010000015">
    <property type="protein sequence ID" value="KAH7544233.1"/>
    <property type="molecule type" value="Genomic_DNA"/>
</dbReference>
<feature type="compositionally biased region" description="Basic and acidic residues" evidence="1">
    <location>
        <begin position="74"/>
        <end position="90"/>
    </location>
</feature>
<reference evidence="3 4" key="1">
    <citation type="submission" date="2021-02" db="EMBL/GenBank/DDBJ databases">
        <title>Plant Genome Project.</title>
        <authorList>
            <person name="Zhang R.-G."/>
        </authorList>
    </citation>
    <scope>NUCLEOTIDE SEQUENCE [LARGE SCALE GENOMIC DNA]</scope>
    <source>
        <tissue evidence="3">Leaves</tissue>
    </source>
</reference>
<feature type="compositionally biased region" description="Polar residues" evidence="1">
    <location>
        <begin position="198"/>
        <end position="210"/>
    </location>
</feature>
<evidence type="ECO:0008006" key="5">
    <source>
        <dbReference type="Google" id="ProtNLM"/>
    </source>
</evidence>
<feature type="transmembrane region" description="Helical" evidence="2">
    <location>
        <begin position="224"/>
        <end position="254"/>
    </location>
</feature>
<protein>
    <recommendedName>
        <fullName evidence="5">Transmembrane protein</fullName>
    </recommendedName>
</protein>
<keyword evidence="2" id="KW-0812">Transmembrane</keyword>
<keyword evidence="2" id="KW-1133">Transmembrane helix</keyword>
<feature type="compositionally biased region" description="Low complexity" evidence="1">
    <location>
        <begin position="169"/>
        <end position="189"/>
    </location>
</feature>
<evidence type="ECO:0000313" key="4">
    <source>
        <dbReference type="Proteomes" id="UP000827721"/>
    </source>
</evidence>
<dbReference type="InterPro" id="IPR040411">
    <property type="entry name" value="At5g23160-like"/>
</dbReference>
<evidence type="ECO:0000313" key="3">
    <source>
        <dbReference type="EMBL" id="KAH7544233.1"/>
    </source>
</evidence>
<keyword evidence="2" id="KW-0472">Membrane</keyword>
<feature type="region of interest" description="Disordered" evidence="1">
    <location>
        <begin position="120"/>
        <end position="214"/>
    </location>
</feature>
<comment type="caution">
    <text evidence="3">The sequence shown here is derived from an EMBL/GenBank/DDBJ whole genome shotgun (WGS) entry which is preliminary data.</text>
</comment>
<name>A0ABQ8H231_9ROSI</name>
<dbReference type="Proteomes" id="UP000827721">
    <property type="component" value="Unassembled WGS sequence"/>
</dbReference>
<evidence type="ECO:0000256" key="2">
    <source>
        <dbReference type="SAM" id="Phobius"/>
    </source>
</evidence>
<keyword evidence="4" id="KW-1185">Reference proteome</keyword>
<gene>
    <name evidence="3" type="ORF">JRO89_XS15G0133700</name>
</gene>
<accession>A0ABQ8H231</accession>
<feature type="region of interest" description="Disordered" evidence="1">
    <location>
        <begin position="72"/>
        <end position="101"/>
    </location>
</feature>
<proteinExistence type="predicted"/>
<sequence length="300" mass="34098">MIMESKPNARLTKNSSNSRRFLHCFRTPEMDKNGRVSGSFRRVPGHDHDQPVFTYVDMGEKQGVVFPEILSDDVDVHDGGGNNKDRNGVEKKKKSGNRGGRKLLLMMRAVMFETSLAKKIRKKKQKQKQKQCQSDGNLLIKPEKPWNGNYLQQESSDDENGRTMSRNCSSLRSSSSVTSSSGCSSSISSNPRHRSERINSFRSNNSFEGKQNQDRGRGYYRSNICLCFLLISLFVLVFWGRVCAIVCTSTWLFFAPRRLSTSGNVLSSKNVVDYAKFDSEKYKKKIIIEGLLERNHSRGQ</sequence>
<evidence type="ECO:0000256" key="1">
    <source>
        <dbReference type="SAM" id="MobiDB-lite"/>
    </source>
</evidence>